<gene>
    <name evidence="1" type="ORF">THARTR1_02093</name>
</gene>
<evidence type="ECO:0000313" key="2">
    <source>
        <dbReference type="Proteomes" id="UP000236290"/>
    </source>
</evidence>
<reference evidence="1 2" key="1">
    <citation type="submission" date="2017-02" db="EMBL/GenBank/DDBJ databases">
        <title>Genomes of Trichoderma spp. with biocontrol activity.</title>
        <authorList>
            <person name="Gardiner D."/>
            <person name="Kazan K."/>
            <person name="Vos C."/>
            <person name="Harvey P."/>
        </authorList>
    </citation>
    <scope>NUCLEOTIDE SEQUENCE [LARGE SCALE GENOMIC DNA]</scope>
    <source>
        <strain evidence="1 2">Tr1</strain>
    </source>
</reference>
<name>A0A2K0UJL5_TRIHA</name>
<dbReference type="OrthoDB" id="4900268at2759"/>
<sequence length="82" mass="8917">MPPASPFTASPFDLVINPGQRANGPVRLGYTPPSGARDCDWQNKMESPDGALWKPLEGRPMPLWLSLHLSGSHQPSKLRPTG</sequence>
<organism evidence="1 2">
    <name type="scientific">Trichoderma harzianum</name>
    <name type="common">Hypocrea lixii</name>
    <dbReference type="NCBI Taxonomy" id="5544"/>
    <lineage>
        <taxon>Eukaryota</taxon>
        <taxon>Fungi</taxon>
        <taxon>Dikarya</taxon>
        <taxon>Ascomycota</taxon>
        <taxon>Pezizomycotina</taxon>
        <taxon>Sordariomycetes</taxon>
        <taxon>Hypocreomycetidae</taxon>
        <taxon>Hypocreales</taxon>
        <taxon>Hypocreaceae</taxon>
        <taxon>Trichoderma</taxon>
    </lineage>
</organism>
<proteinExistence type="predicted"/>
<dbReference type="Proteomes" id="UP000236290">
    <property type="component" value="Unassembled WGS sequence"/>
</dbReference>
<evidence type="ECO:0000313" key="1">
    <source>
        <dbReference type="EMBL" id="PNP57935.1"/>
    </source>
</evidence>
<dbReference type="EMBL" id="MTYI01000023">
    <property type="protein sequence ID" value="PNP57935.1"/>
    <property type="molecule type" value="Genomic_DNA"/>
</dbReference>
<comment type="caution">
    <text evidence="1">The sequence shown here is derived from an EMBL/GenBank/DDBJ whole genome shotgun (WGS) entry which is preliminary data.</text>
</comment>
<accession>A0A2K0UJL5</accession>
<protein>
    <submittedName>
        <fullName evidence="1">Uncharacterized protein</fullName>
    </submittedName>
</protein>
<dbReference type="AlphaFoldDB" id="A0A2K0UJL5"/>